<evidence type="ECO:0000313" key="10">
    <source>
        <dbReference type="EMBL" id="MBB3325795.1"/>
    </source>
</evidence>
<dbReference type="Pfam" id="PF01035">
    <property type="entry name" value="DNA_binding_1"/>
    <property type="match status" value="1"/>
</dbReference>
<accession>A0A7W5JT67</accession>
<feature type="domain" description="Methylguanine DNA methyltransferase ribonuclease-like" evidence="9">
    <location>
        <begin position="29"/>
        <end position="101"/>
    </location>
</feature>
<dbReference type="PROSITE" id="PS00374">
    <property type="entry name" value="MGMT"/>
    <property type="match status" value="1"/>
</dbReference>
<dbReference type="Proteomes" id="UP000565572">
    <property type="component" value="Unassembled WGS sequence"/>
</dbReference>
<feature type="region of interest" description="Disordered" evidence="7">
    <location>
        <begin position="190"/>
        <end position="211"/>
    </location>
</feature>
<comment type="catalytic activity">
    <reaction evidence="1">
        <text>a 4-O-methyl-thymidine in DNA + L-cysteinyl-[protein] = a thymidine in DNA + S-methyl-L-cysteinyl-[protein]</text>
        <dbReference type="Rhea" id="RHEA:53428"/>
        <dbReference type="Rhea" id="RHEA-COMP:10131"/>
        <dbReference type="Rhea" id="RHEA-COMP:10132"/>
        <dbReference type="Rhea" id="RHEA-COMP:13555"/>
        <dbReference type="Rhea" id="RHEA-COMP:13556"/>
        <dbReference type="ChEBI" id="CHEBI:29950"/>
        <dbReference type="ChEBI" id="CHEBI:82612"/>
        <dbReference type="ChEBI" id="CHEBI:137386"/>
        <dbReference type="ChEBI" id="CHEBI:137387"/>
        <dbReference type="EC" id="2.1.1.63"/>
    </reaction>
</comment>
<name>A0A7W5JT67_9ACTN</name>
<dbReference type="EC" id="2.1.1.63" evidence="10"/>
<dbReference type="InterPro" id="IPR036631">
    <property type="entry name" value="MGMT_N_sf"/>
</dbReference>
<dbReference type="PANTHER" id="PTHR10815">
    <property type="entry name" value="METHYLATED-DNA--PROTEIN-CYSTEINE METHYLTRANSFERASE"/>
    <property type="match status" value="1"/>
</dbReference>
<evidence type="ECO:0000259" key="9">
    <source>
        <dbReference type="Pfam" id="PF02870"/>
    </source>
</evidence>
<dbReference type="InterPro" id="IPR001497">
    <property type="entry name" value="MethylDNA_cys_MeTrfase_AS"/>
</dbReference>
<feature type="domain" description="Methylated-DNA-[protein]-cysteine S-methyltransferase DNA binding" evidence="8">
    <location>
        <begin position="108"/>
        <end position="184"/>
    </location>
</feature>
<sequence length="211" mass="21506">MTAAAAVETVDGSAAAGPAVDAGAVPVRRHTTVDTELGELTLVGEGAALVGVYFPEHRPEPDATRFGEAVEVTDDPVLAAASEQLAAYVSGHRTTIDVPVRADGSERAREVWDLVAAVPRGETTTYAALGRAVGVGPRVAGQMVARNPLCVVVPCHRVVASDGRLTGYAGGVDRKRQLLQLEGALAAGAVKASPVRAPAPPETSTAAEVDG</sequence>
<evidence type="ECO:0000256" key="3">
    <source>
        <dbReference type="ARBA" id="ARBA00022679"/>
    </source>
</evidence>
<dbReference type="SUPFAM" id="SSF46767">
    <property type="entry name" value="Methylated DNA-protein cysteine methyltransferase, C-terminal domain"/>
    <property type="match status" value="1"/>
</dbReference>
<evidence type="ECO:0000259" key="8">
    <source>
        <dbReference type="Pfam" id="PF01035"/>
    </source>
</evidence>
<evidence type="ECO:0000313" key="11">
    <source>
        <dbReference type="Proteomes" id="UP000565572"/>
    </source>
</evidence>
<evidence type="ECO:0000256" key="5">
    <source>
        <dbReference type="ARBA" id="ARBA00023204"/>
    </source>
</evidence>
<dbReference type="RefSeq" id="WP_183336846.1">
    <property type="nucleotide sequence ID" value="NZ_JACHZG010000001.1"/>
</dbReference>
<keyword evidence="5" id="KW-0234">DNA repair</keyword>
<dbReference type="AlphaFoldDB" id="A0A7W5JT67"/>
<evidence type="ECO:0000256" key="1">
    <source>
        <dbReference type="ARBA" id="ARBA00001286"/>
    </source>
</evidence>
<evidence type="ECO:0000256" key="2">
    <source>
        <dbReference type="ARBA" id="ARBA00022603"/>
    </source>
</evidence>
<evidence type="ECO:0000256" key="4">
    <source>
        <dbReference type="ARBA" id="ARBA00022763"/>
    </source>
</evidence>
<proteinExistence type="predicted"/>
<dbReference type="EMBL" id="JACHZG010000001">
    <property type="protein sequence ID" value="MBB3325795.1"/>
    <property type="molecule type" value="Genomic_DNA"/>
</dbReference>
<comment type="caution">
    <text evidence="10">The sequence shown here is derived from an EMBL/GenBank/DDBJ whole genome shotgun (WGS) entry which is preliminary data.</text>
</comment>
<keyword evidence="11" id="KW-1185">Reference proteome</keyword>
<dbReference type="PANTHER" id="PTHR10815:SF13">
    <property type="entry name" value="METHYLATED-DNA--PROTEIN-CYSTEINE METHYLTRANSFERASE"/>
    <property type="match status" value="1"/>
</dbReference>
<dbReference type="Gene3D" id="3.30.160.70">
    <property type="entry name" value="Methylated DNA-protein cysteine methyltransferase domain"/>
    <property type="match status" value="1"/>
</dbReference>
<evidence type="ECO:0000256" key="7">
    <source>
        <dbReference type="SAM" id="MobiDB-lite"/>
    </source>
</evidence>
<dbReference type="GO" id="GO:0003908">
    <property type="term" value="F:methylated-DNA-[protein]-cysteine S-methyltransferase activity"/>
    <property type="evidence" value="ECO:0007669"/>
    <property type="project" value="UniProtKB-EC"/>
</dbReference>
<feature type="compositionally biased region" description="Low complexity" evidence="7">
    <location>
        <begin position="202"/>
        <end position="211"/>
    </location>
</feature>
<organism evidence="10 11">
    <name type="scientific">Microlunatus antarcticus</name>
    <dbReference type="NCBI Taxonomy" id="53388"/>
    <lineage>
        <taxon>Bacteria</taxon>
        <taxon>Bacillati</taxon>
        <taxon>Actinomycetota</taxon>
        <taxon>Actinomycetes</taxon>
        <taxon>Propionibacteriales</taxon>
        <taxon>Propionibacteriaceae</taxon>
        <taxon>Microlunatus</taxon>
    </lineage>
</organism>
<keyword evidence="2 10" id="KW-0489">Methyltransferase</keyword>
<dbReference type="GO" id="GO:0006281">
    <property type="term" value="P:DNA repair"/>
    <property type="evidence" value="ECO:0007669"/>
    <property type="project" value="UniProtKB-KW"/>
</dbReference>
<dbReference type="InterPro" id="IPR014048">
    <property type="entry name" value="MethylDNA_cys_MeTrfase_DNA-bd"/>
</dbReference>
<dbReference type="InterPro" id="IPR008332">
    <property type="entry name" value="MethylG_MeTrfase_N"/>
</dbReference>
<dbReference type="InterPro" id="IPR036388">
    <property type="entry name" value="WH-like_DNA-bd_sf"/>
</dbReference>
<dbReference type="InterPro" id="IPR036217">
    <property type="entry name" value="MethylDNA_cys_MeTrfase_DNAb"/>
</dbReference>
<dbReference type="SUPFAM" id="SSF53155">
    <property type="entry name" value="Methylated DNA-protein cysteine methyltransferase domain"/>
    <property type="match status" value="1"/>
</dbReference>
<dbReference type="GO" id="GO:0032259">
    <property type="term" value="P:methylation"/>
    <property type="evidence" value="ECO:0007669"/>
    <property type="project" value="UniProtKB-KW"/>
</dbReference>
<dbReference type="Gene3D" id="1.10.10.10">
    <property type="entry name" value="Winged helix-like DNA-binding domain superfamily/Winged helix DNA-binding domain"/>
    <property type="match status" value="1"/>
</dbReference>
<evidence type="ECO:0000256" key="6">
    <source>
        <dbReference type="ARBA" id="ARBA00049348"/>
    </source>
</evidence>
<gene>
    <name evidence="10" type="ORF">FHX39_000739</name>
</gene>
<dbReference type="Pfam" id="PF02870">
    <property type="entry name" value="Methyltransf_1N"/>
    <property type="match status" value="1"/>
</dbReference>
<comment type="catalytic activity">
    <reaction evidence="6">
        <text>a 6-O-methyl-2'-deoxyguanosine in DNA + L-cysteinyl-[protein] = S-methyl-L-cysteinyl-[protein] + a 2'-deoxyguanosine in DNA</text>
        <dbReference type="Rhea" id="RHEA:24000"/>
        <dbReference type="Rhea" id="RHEA-COMP:10131"/>
        <dbReference type="Rhea" id="RHEA-COMP:10132"/>
        <dbReference type="Rhea" id="RHEA-COMP:11367"/>
        <dbReference type="Rhea" id="RHEA-COMP:11368"/>
        <dbReference type="ChEBI" id="CHEBI:29950"/>
        <dbReference type="ChEBI" id="CHEBI:82612"/>
        <dbReference type="ChEBI" id="CHEBI:85445"/>
        <dbReference type="ChEBI" id="CHEBI:85448"/>
        <dbReference type="EC" id="2.1.1.63"/>
    </reaction>
</comment>
<protein>
    <submittedName>
        <fullName evidence="10">Methylated-DNA-[protein]-cysteine S-methyltransferase</fullName>
        <ecNumber evidence="10">2.1.1.63</ecNumber>
    </submittedName>
</protein>
<keyword evidence="4" id="KW-0227">DNA damage</keyword>
<dbReference type="CDD" id="cd06445">
    <property type="entry name" value="ATase"/>
    <property type="match status" value="1"/>
</dbReference>
<dbReference type="NCBIfam" id="TIGR00589">
    <property type="entry name" value="ogt"/>
    <property type="match status" value="1"/>
</dbReference>
<reference evidence="10 11" key="1">
    <citation type="submission" date="2020-08" db="EMBL/GenBank/DDBJ databases">
        <title>Sequencing the genomes of 1000 actinobacteria strains.</title>
        <authorList>
            <person name="Klenk H.-P."/>
        </authorList>
    </citation>
    <scope>NUCLEOTIDE SEQUENCE [LARGE SCALE GENOMIC DNA]</scope>
    <source>
        <strain evidence="10 11">DSM 11053</strain>
    </source>
</reference>
<keyword evidence="3 10" id="KW-0808">Transferase</keyword>